<name>A0A232EF90_9HYME</name>
<protein>
    <submittedName>
        <fullName evidence="1">Uncharacterized protein</fullName>
    </submittedName>
</protein>
<proteinExistence type="predicted"/>
<evidence type="ECO:0000313" key="1">
    <source>
        <dbReference type="EMBL" id="OXU17025.1"/>
    </source>
</evidence>
<gene>
    <name evidence="1" type="ORF">TSAR_014109</name>
</gene>
<comment type="caution">
    <text evidence="1">The sequence shown here is derived from an EMBL/GenBank/DDBJ whole genome shotgun (WGS) entry which is preliminary data.</text>
</comment>
<evidence type="ECO:0000313" key="2">
    <source>
        <dbReference type="Proteomes" id="UP000215335"/>
    </source>
</evidence>
<organism evidence="1 2">
    <name type="scientific">Trichomalopsis sarcophagae</name>
    <dbReference type="NCBI Taxonomy" id="543379"/>
    <lineage>
        <taxon>Eukaryota</taxon>
        <taxon>Metazoa</taxon>
        <taxon>Ecdysozoa</taxon>
        <taxon>Arthropoda</taxon>
        <taxon>Hexapoda</taxon>
        <taxon>Insecta</taxon>
        <taxon>Pterygota</taxon>
        <taxon>Neoptera</taxon>
        <taxon>Endopterygota</taxon>
        <taxon>Hymenoptera</taxon>
        <taxon>Apocrita</taxon>
        <taxon>Proctotrupomorpha</taxon>
        <taxon>Chalcidoidea</taxon>
        <taxon>Pteromalidae</taxon>
        <taxon>Pteromalinae</taxon>
        <taxon>Trichomalopsis</taxon>
    </lineage>
</organism>
<dbReference type="Proteomes" id="UP000215335">
    <property type="component" value="Unassembled WGS sequence"/>
</dbReference>
<dbReference type="AlphaFoldDB" id="A0A232EF90"/>
<sequence length="76" mass="9352">MQRTKARRRRIEELVLCYYFSMDDQMDTLRWIPDKASSFGKLNAGCKDKYLCIYWPYSEVFLYEILCLRNYLILRH</sequence>
<keyword evidence="2" id="KW-1185">Reference proteome</keyword>
<reference evidence="1 2" key="1">
    <citation type="journal article" date="2017" name="Curr. Biol.">
        <title>The Evolution of Venom by Co-option of Single-Copy Genes.</title>
        <authorList>
            <person name="Martinson E.O."/>
            <person name="Mrinalini"/>
            <person name="Kelkar Y.D."/>
            <person name="Chang C.H."/>
            <person name="Werren J.H."/>
        </authorList>
    </citation>
    <scope>NUCLEOTIDE SEQUENCE [LARGE SCALE GENOMIC DNA]</scope>
    <source>
        <strain evidence="1 2">Alberta</strain>
        <tissue evidence="1">Whole body</tissue>
    </source>
</reference>
<accession>A0A232EF90</accession>
<dbReference type="EMBL" id="NNAY01005084">
    <property type="protein sequence ID" value="OXU17025.1"/>
    <property type="molecule type" value="Genomic_DNA"/>
</dbReference>